<feature type="region of interest" description="Disordered" evidence="1">
    <location>
        <begin position="1"/>
        <end position="32"/>
    </location>
</feature>
<accession>A0AAV7HY11</accession>
<organism evidence="3 4">
    <name type="scientific">Cotesia glomerata</name>
    <name type="common">Lepidopteran parasitic wasp</name>
    <name type="synonym">Apanteles glomeratus</name>
    <dbReference type="NCBI Taxonomy" id="32391"/>
    <lineage>
        <taxon>Eukaryota</taxon>
        <taxon>Metazoa</taxon>
        <taxon>Ecdysozoa</taxon>
        <taxon>Arthropoda</taxon>
        <taxon>Hexapoda</taxon>
        <taxon>Insecta</taxon>
        <taxon>Pterygota</taxon>
        <taxon>Neoptera</taxon>
        <taxon>Endopterygota</taxon>
        <taxon>Hymenoptera</taxon>
        <taxon>Apocrita</taxon>
        <taxon>Ichneumonoidea</taxon>
        <taxon>Braconidae</taxon>
        <taxon>Microgastrinae</taxon>
        <taxon>Cotesia</taxon>
    </lineage>
</organism>
<dbReference type="AlphaFoldDB" id="A0AAV7HY11"/>
<evidence type="ECO:0000313" key="4">
    <source>
        <dbReference type="Proteomes" id="UP000826195"/>
    </source>
</evidence>
<keyword evidence="4" id="KW-1185">Reference proteome</keyword>
<evidence type="ECO:0000256" key="2">
    <source>
        <dbReference type="SAM" id="Phobius"/>
    </source>
</evidence>
<evidence type="ECO:0000256" key="1">
    <source>
        <dbReference type="SAM" id="MobiDB-lite"/>
    </source>
</evidence>
<comment type="caution">
    <text evidence="3">The sequence shown here is derived from an EMBL/GenBank/DDBJ whole genome shotgun (WGS) entry which is preliminary data.</text>
</comment>
<reference evidence="3 4" key="1">
    <citation type="journal article" date="2021" name="J. Hered.">
        <title>A chromosome-level genome assembly of the parasitoid wasp, Cotesia glomerata (Hymenoptera: Braconidae).</title>
        <authorList>
            <person name="Pinto B.J."/>
            <person name="Weis J.J."/>
            <person name="Gamble T."/>
            <person name="Ode P.J."/>
            <person name="Paul R."/>
            <person name="Zaspel J.M."/>
        </authorList>
    </citation>
    <scope>NUCLEOTIDE SEQUENCE [LARGE SCALE GENOMIC DNA]</scope>
    <source>
        <strain evidence="3">CgM1</strain>
    </source>
</reference>
<dbReference type="Proteomes" id="UP000826195">
    <property type="component" value="Unassembled WGS sequence"/>
</dbReference>
<keyword evidence="2" id="KW-0472">Membrane</keyword>
<sequence length="95" mass="10812">MQHTCKREEKKGRRDSGPARDQPNRGSDKKVPSADHIRFILNLFRSLLSFLFSLVGFLSIRQLPRACTGIWDETTGSRCIRIQCQDLVGIHEGNT</sequence>
<dbReference type="EMBL" id="JAHXZJ010001864">
    <property type="protein sequence ID" value="KAH0549948.1"/>
    <property type="molecule type" value="Genomic_DNA"/>
</dbReference>
<keyword evidence="2" id="KW-1133">Transmembrane helix</keyword>
<keyword evidence="2" id="KW-0812">Transmembrane</keyword>
<feature type="transmembrane region" description="Helical" evidence="2">
    <location>
        <begin position="39"/>
        <end position="60"/>
    </location>
</feature>
<gene>
    <name evidence="3" type="ORF">KQX54_016132</name>
</gene>
<name>A0AAV7HY11_COTGL</name>
<proteinExistence type="predicted"/>
<protein>
    <submittedName>
        <fullName evidence="3">Uncharacterized protein</fullName>
    </submittedName>
</protein>
<evidence type="ECO:0000313" key="3">
    <source>
        <dbReference type="EMBL" id="KAH0549948.1"/>
    </source>
</evidence>